<feature type="coiled-coil region" evidence="1">
    <location>
        <begin position="21"/>
        <end position="48"/>
    </location>
</feature>
<proteinExistence type="predicted"/>
<protein>
    <submittedName>
        <fullName evidence="2">Uncharacterized protein</fullName>
    </submittedName>
</protein>
<organism evidence="2 3">
    <name type="scientific">Halobacillus salinarum</name>
    <dbReference type="NCBI Taxonomy" id="2932257"/>
    <lineage>
        <taxon>Bacteria</taxon>
        <taxon>Bacillati</taxon>
        <taxon>Bacillota</taxon>
        <taxon>Bacilli</taxon>
        <taxon>Bacillales</taxon>
        <taxon>Bacillaceae</taxon>
        <taxon>Halobacillus</taxon>
    </lineage>
</organism>
<sequence length="135" mass="15917">MIVRDEFNQSNRLEVSPKKFIKVLQKLRNQKEQTIEEIRSKISKYEEKKNAEQAFYQSLSPVRKFFASRPPSHHQAVEYMVHVKERLKQIDFISQSISELDTTLEGIDEGEEQQELILSSSLIDEIREYKETGDL</sequence>
<dbReference type="Proteomes" id="UP000831787">
    <property type="component" value="Chromosome"/>
</dbReference>
<evidence type="ECO:0000313" key="2">
    <source>
        <dbReference type="EMBL" id="UOQ45958.1"/>
    </source>
</evidence>
<evidence type="ECO:0000256" key="1">
    <source>
        <dbReference type="SAM" id="Coils"/>
    </source>
</evidence>
<dbReference type="EMBL" id="CP095073">
    <property type="protein sequence ID" value="UOQ45958.1"/>
    <property type="molecule type" value="Genomic_DNA"/>
</dbReference>
<keyword evidence="3" id="KW-1185">Reference proteome</keyword>
<keyword evidence="1" id="KW-0175">Coiled coil</keyword>
<accession>A0ABY4EP79</accession>
<evidence type="ECO:0000313" key="3">
    <source>
        <dbReference type="Proteomes" id="UP000831787"/>
    </source>
</evidence>
<gene>
    <name evidence="2" type="ORF">MUN89_08560</name>
</gene>
<dbReference type="RefSeq" id="WP_244712914.1">
    <property type="nucleotide sequence ID" value="NZ_CP095073.1"/>
</dbReference>
<reference evidence="2 3" key="1">
    <citation type="submission" date="2022-04" db="EMBL/GenBank/DDBJ databases">
        <title>Halobacillus sp. isolated from saltern.</title>
        <authorList>
            <person name="Won M."/>
            <person name="Lee C.-M."/>
            <person name="Woen H.-Y."/>
            <person name="Kwon S.-W."/>
        </authorList>
    </citation>
    <scope>NUCLEOTIDE SEQUENCE [LARGE SCALE GENOMIC DNA]</scope>
    <source>
        <strain evidence="2 3">SSBR10-3</strain>
    </source>
</reference>
<name>A0ABY4EP79_9BACI</name>